<dbReference type="EMBL" id="JYIJ01000006">
    <property type="protein sequence ID" value="KWX06082.1"/>
    <property type="molecule type" value="Genomic_DNA"/>
</dbReference>
<proteinExistence type="predicted"/>
<evidence type="ECO:0000313" key="2">
    <source>
        <dbReference type="EMBL" id="KWX09603.1"/>
    </source>
</evidence>
<dbReference type="Proteomes" id="UP000070659">
    <property type="component" value="Unassembled WGS sequence"/>
</dbReference>
<evidence type="ECO:0000313" key="3">
    <source>
        <dbReference type="Proteomes" id="UP000070598"/>
    </source>
</evidence>
<comment type="caution">
    <text evidence="1">The sequence shown here is derived from an EMBL/GenBank/DDBJ whole genome shotgun (WGS) entry which is preliminary data.</text>
</comment>
<sequence length="121" mass="12732">MVAIGRMAKQVAVEAFDAVRAGWPGRSCGAVGAGGGRAEEARLRKAVAEQVVQPHLIEGERRGLTFDPVPLGWTRTVKAGVWIWSTARASAEGRSGGPLWGWMKRGCCAGELADSRSVGDG</sequence>
<evidence type="ECO:0000313" key="4">
    <source>
        <dbReference type="Proteomes" id="UP000070659"/>
    </source>
</evidence>
<protein>
    <submittedName>
        <fullName evidence="1">Uncharacterized protein</fullName>
    </submittedName>
</protein>
<name>A0A132N962_9ACTN</name>
<gene>
    <name evidence="1" type="ORF">TH66_00060</name>
    <name evidence="2" type="ORF">TR74_08590</name>
</gene>
<dbReference type="RefSeq" id="WP_067067403.1">
    <property type="nucleotide sequence ID" value="NZ_JYIK01000771.1"/>
</dbReference>
<reference evidence="1 4" key="1">
    <citation type="submission" date="2015-02" db="EMBL/GenBank/DDBJ databases">
        <title>Physiological reanalysis, assessment of diazotrophy, and genome sequences of multiple isolates of Streptomyces thermoautotrophicus.</title>
        <authorList>
            <person name="MacKellar D.C."/>
            <person name="Lieber L."/>
            <person name="Norman J."/>
            <person name="Bolger A."/>
            <person name="Tobin C."/>
            <person name="Murray J.W."/>
            <person name="Prell J."/>
        </authorList>
    </citation>
    <scope>NUCLEOTIDE SEQUENCE [LARGE SCALE GENOMIC DNA]</scope>
    <source>
        <strain evidence="1 4">UBT1</strain>
    </source>
</reference>
<dbReference type="PATRIC" id="fig|1469144.9.peg.3741"/>
<dbReference type="Proteomes" id="UP000070598">
    <property type="component" value="Unassembled WGS sequence"/>
</dbReference>
<reference evidence="3" key="2">
    <citation type="submission" date="2015-02" db="EMBL/GenBank/DDBJ databases">
        <title>Physiological reanalysis, assessment of diazotrophy, and genome sequences of multiple isolates of Streptomyces thermoautotrophicus.</title>
        <authorList>
            <person name="MacKellar D.C."/>
            <person name="Lieber L."/>
            <person name="Norman J."/>
            <person name="Bolger A."/>
            <person name="Tobin C."/>
            <person name="Murray J.W."/>
            <person name="Friesen M."/>
            <person name="Prell J."/>
        </authorList>
    </citation>
    <scope>NUCLEOTIDE SEQUENCE [LARGE SCALE GENOMIC DNA]</scope>
    <source>
        <strain evidence="3">UBT1</strain>
    </source>
</reference>
<dbReference type="AlphaFoldDB" id="A0A132N962"/>
<dbReference type="EMBL" id="JYIK01000771">
    <property type="protein sequence ID" value="KWX09603.1"/>
    <property type="molecule type" value="Genomic_DNA"/>
</dbReference>
<evidence type="ECO:0000313" key="1">
    <source>
        <dbReference type="EMBL" id="KWX06082.1"/>
    </source>
</evidence>
<accession>A0A132N962</accession>
<organism evidence="1 4">
    <name type="scientific">Carbonactinospora thermoautotrophica</name>
    <dbReference type="NCBI Taxonomy" id="1469144"/>
    <lineage>
        <taxon>Bacteria</taxon>
        <taxon>Bacillati</taxon>
        <taxon>Actinomycetota</taxon>
        <taxon>Actinomycetes</taxon>
        <taxon>Kitasatosporales</taxon>
        <taxon>Carbonactinosporaceae</taxon>
        <taxon>Carbonactinospora</taxon>
    </lineage>
</organism>